<dbReference type="InterPro" id="IPR018062">
    <property type="entry name" value="HTH_AraC-typ_CS"/>
</dbReference>
<feature type="domain" description="HTH araC/xylS-type" evidence="4">
    <location>
        <begin position="171"/>
        <end position="269"/>
    </location>
</feature>
<evidence type="ECO:0000259" key="4">
    <source>
        <dbReference type="PROSITE" id="PS01124"/>
    </source>
</evidence>
<evidence type="ECO:0000313" key="6">
    <source>
        <dbReference type="Proteomes" id="UP000616779"/>
    </source>
</evidence>
<dbReference type="Pfam" id="PF02311">
    <property type="entry name" value="AraC_binding"/>
    <property type="match status" value="1"/>
</dbReference>
<keyword evidence="2" id="KW-0238">DNA-binding</keyword>
<dbReference type="InterPro" id="IPR037923">
    <property type="entry name" value="HTH-like"/>
</dbReference>
<name>A0ABX1XV87_9BACL</name>
<dbReference type="EMBL" id="WHOA01000093">
    <property type="protein sequence ID" value="NOU72475.1"/>
    <property type="molecule type" value="Genomic_DNA"/>
</dbReference>
<protein>
    <submittedName>
        <fullName evidence="5">AraC family transcriptional regulator</fullName>
    </submittedName>
</protein>
<evidence type="ECO:0000256" key="1">
    <source>
        <dbReference type="ARBA" id="ARBA00023015"/>
    </source>
</evidence>
<dbReference type="InterPro" id="IPR018060">
    <property type="entry name" value="HTH_AraC"/>
</dbReference>
<evidence type="ECO:0000313" key="5">
    <source>
        <dbReference type="EMBL" id="NOU72475.1"/>
    </source>
</evidence>
<comment type="caution">
    <text evidence="5">The sequence shown here is derived from an EMBL/GenBank/DDBJ whole genome shotgun (WGS) entry which is preliminary data.</text>
</comment>
<keyword evidence="3" id="KW-0804">Transcription</keyword>
<dbReference type="SUPFAM" id="SSF51215">
    <property type="entry name" value="Regulatory protein AraC"/>
    <property type="match status" value="1"/>
</dbReference>
<organism evidence="5 6">
    <name type="scientific">Paenibacillus phytorum</name>
    <dbReference type="NCBI Taxonomy" id="2654977"/>
    <lineage>
        <taxon>Bacteria</taxon>
        <taxon>Bacillati</taxon>
        <taxon>Bacillota</taxon>
        <taxon>Bacilli</taxon>
        <taxon>Bacillales</taxon>
        <taxon>Paenibacillaceae</taxon>
        <taxon>Paenibacillus</taxon>
    </lineage>
</organism>
<dbReference type="PANTHER" id="PTHR43280">
    <property type="entry name" value="ARAC-FAMILY TRANSCRIPTIONAL REGULATOR"/>
    <property type="match status" value="1"/>
</dbReference>
<keyword evidence="6" id="KW-1185">Reference proteome</keyword>
<reference evidence="5 6" key="1">
    <citation type="submission" date="2019-10" db="EMBL/GenBank/DDBJ databases">
        <title>Description of Paenibacillus terrestris sp. nov.</title>
        <authorList>
            <person name="Carlier A."/>
            <person name="Qi S."/>
        </authorList>
    </citation>
    <scope>NUCLEOTIDE SEQUENCE [LARGE SCALE GENOMIC DNA]</scope>
    <source>
        <strain evidence="5 6">LMG 31458</strain>
    </source>
</reference>
<accession>A0ABX1XV87</accession>
<evidence type="ECO:0000256" key="3">
    <source>
        <dbReference type="ARBA" id="ARBA00023163"/>
    </source>
</evidence>
<dbReference type="SMART" id="SM00342">
    <property type="entry name" value="HTH_ARAC"/>
    <property type="match status" value="1"/>
</dbReference>
<sequence length="275" mass="31097">MKVGGTNSMRSFLKIPHFEMNRCMAGTVIYPISGKYGPRLYNEIQLVLLHSGSMEVDIDGNLFKVSMGHVLLILPGQTVSIQFSKLSESWHRWVTITPMINIMEIVPELYQLPLVCTLSSSLNQLIDLMLNYQSFATTDYDSFHILGLAAIQIYADDCQNRSSAIKNPEILTVKSYIGDHLNQKINLEKLAQIANISPSHLIRLFRENEGSSPIQYLWTIRIERGLELLRTTGLSIGEIASQCGFSTLFHFSRLVKRKTGKTPTEVRALQWSGQY</sequence>
<dbReference type="PROSITE" id="PS00041">
    <property type="entry name" value="HTH_ARAC_FAMILY_1"/>
    <property type="match status" value="1"/>
</dbReference>
<dbReference type="PANTHER" id="PTHR43280:SF28">
    <property type="entry name" value="HTH-TYPE TRANSCRIPTIONAL ACTIVATOR RHAS"/>
    <property type="match status" value="1"/>
</dbReference>
<dbReference type="InterPro" id="IPR009057">
    <property type="entry name" value="Homeodomain-like_sf"/>
</dbReference>
<keyword evidence="1" id="KW-0805">Transcription regulation</keyword>
<proteinExistence type="predicted"/>
<dbReference type="Pfam" id="PF12833">
    <property type="entry name" value="HTH_18"/>
    <property type="match status" value="1"/>
</dbReference>
<gene>
    <name evidence="5" type="ORF">GC098_13730</name>
</gene>
<dbReference type="Gene3D" id="1.10.10.60">
    <property type="entry name" value="Homeodomain-like"/>
    <property type="match status" value="2"/>
</dbReference>
<dbReference type="SUPFAM" id="SSF46689">
    <property type="entry name" value="Homeodomain-like"/>
    <property type="match status" value="2"/>
</dbReference>
<dbReference type="InterPro" id="IPR003313">
    <property type="entry name" value="AraC-bd"/>
</dbReference>
<evidence type="ECO:0000256" key="2">
    <source>
        <dbReference type="ARBA" id="ARBA00023125"/>
    </source>
</evidence>
<dbReference type="Proteomes" id="UP000616779">
    <property type="component" value="Unassembled WGS sequence"/>
</dbReference>
<dbReference type="PROSITE" id="PS01124">
    <property type="entry name" value="HTH_ARAC_FAMILY_2"/>
    <property type="match status" value="1"/>
</dbReference>